<dbReference type="OrthoDB" id="5000691at2"/>
<evidence type="ECO:0000313" key="1">
    <source>
        <dbReference type="EMBL" id="RNI22278.1"/>
    </source>
</evidence>
<dbReference type="EMBL" id="RJJQ01000008">
    <property type="protein sequence ID" value="RNI22278.1"/>
    <property type="molecule type" value="Genomic_DNA"/>
</dbReference>
<dbReference type="AlphaFoldDB" id="A0A3M9MCG2"/>
<proteinExistence type="predicted"/>
<sequence length="253" mass="27149">MRGGLVTTTLRDGGIQVDFGGEVVRSDRDEPVKVGRLGDISIDDNPYLHRHFLEFVRKDGFWWVVNVGSRIPAQLTDQLGLMRSTLAPGAAMPLVFATTIVTFSAGPTTYELVIGVDADDAYSTPPHRVVGTGSTTIAPTTFTESQLLAVLALAEPVLRRAGVGTWQIPTAVEAAQRLGWSQTRFGRKLDNICDKLSSAGVRGLRGGQNGAAATRRMRLVEYAISTLLVTTDDLALLDAAAPRVDCVRKEASA</sequence>
<gene>
    <name evidence="1" type="ORF">EFY87_09920</name>
</gene>
<accession>A0A3M9MCG2</accession>
<dbReference type="Proteomes" id="UP000271678">
    <property type="component" value="Unassembled WGS sequence"/>
</dbReference>
<keyword evidence="2" id="KW-1185">Reference proteome</keyword>
<reference evidence="1 2" key="1">
    <citation type="submission" date="2018-11" db="EMBL/GenBank/DDBJ databases">
        <title>Draft genome of Simplicispira Flexivirga sp. BO-16.</title>
        <authorList>
            <person name="Im W.T."/>
        </authorList>
    </citation>
    <scope>NUCLEOTIDE SEQUENCE [LARGE SCALE GENOMIC DNA]</scope>
    <source>
        <strain evidence="1 2">BO-16</strain>
    </source>
</reference>
<comment type="caution">
    <text evidence="1">The sequence shown here is derived from an EMBL/GenBank/DDBJ whole genome shotgun (WGS) entry which is preliminary data.</text>
</comment>
<protein>
    <submittedName>
        <fullName evidence="1">Uncharacterized protein</fullName>
    </submittedName>
</protein>
<evidence type="ECO:0000313" key="2">
    <source>
        <dbReference type="Proteomes" id="UP000271678"/>
    </source>
</evidence>
<name>A0A3M9MCG2_9MICO</name>
<organism evidence="1 2">
    <name type="scientific">Flexivirga caeni</name>
    <dbReference type="NCBI Taxonomy" id="2294115"/>
    <lineage>
        <taxon>Bacteria</taxon>
        <taxon>Bacillati</taxon>
        <taxon>Actinomycetota</taxon>
        <taxon>Actinomycetes</taxon>
        <taxon>Micrococcales</taxon>
        <taxon>Dermacoccaceae</taxon>
        <taxon>Flexivirga</taxon>
    </lineage>
</organism>